<keyword evidence="12" id="KW-1185">Reference proteome</keyword>
<accession>A0ABV9H7T5</accession>
<feature type="domain" description="Pterin-binding" evidence="10">
    <location>
        <begin position="19"/>
        <end position="267"/>
    </location>
</feature>
<keyword evidence="6 9" id="KW-0479">Metal-binding</keyword>
<dbReference type="InterPro" id="IPR000489">
    <property type="entry name" value="Pterin-binding_dom"/>
</dbReference>
<comment type="pathway">
    <text evidence="3 9">Cofactor biosynthesis; tetrahydrofolate biosynthesis; 7,8-dihydrofolate from 2-amino-4-hydroxy-6-hydroxymethyl-7,8-dihydropteridine diphosphate and 4-aminobenzoate: step 1/2.</text>
</comment>
<reference evidence="12" key="1">
    <citation type="journal article" date="2019" name="Int. J. Syst. Evol. Microbiol.">
        <title>The Global Catalogue of Microorganisms (GCM) 10K type strain sequencing project: providing services to taxonomists for standard genome sequencing and annotation.</title>
        <authorList>
            <consortium name="The Broad Institute Genomics Platform"/>
            <consortium name="The Broad Institute Genome Sequencing Center for Infectious Disease"/>
            <person name="Wu L."/>
            <person name="Ma J."/>
        </authorList>
    </citation>
    <scope>NUCLEOTIDE SEQUENCE [LARGE SCALE GENOMIC DNA]</scope>
    <source>
        <strain evidence="12">CGMCC 1.15731</strain>
    </source>
</reference>
<dbReference type="PANTHER" id="PTHR20941">
    <property type="entry name" value="FOLATE SYNTHESIS PROTEINS"/>
    <property type="match status" value="1"/>
</dbReference>
<gene>
    <name evidence="11" type="primary">folP</name>
    <name evidence="11" type="ORF">ACFO1V_08020</name>
</gene>
<dbReference type="Pfam" id="PF00809">
    <property type="entry name" value="Pterin_bind"/>
    <property type="match status" value="1"/>
</dbReference>
<evidence type="ECO:0000313" key="12">
    <source>
        <dbReference type="Proteomes" id="UP001596042"/>
    </source>
</evidence>
<keyword evidence="7 9" id="KW-0460">Magnesium</keyword>
<name>A0ABV9H7T5_9HYPH</name>
<keyword evidence="8 9" id="KW-0289">Folate biosynthesis</keyword>
<dbReference type="EMBL" id="JBHSEL010000053">
    <property type="protein sequence ID" value="MFC4625165.1"/>
    <property type="molecule type" value="Genomic_DNA"/>
</dbReference>
<evidence type="ECO:0000256" key="6">
    <source>
        <dbReference type="ARBA" id="ARBA00022723"/>
    </source>
</evidence>
<evidence type="ECO:0000256" key="4">
    <source>
        <dbReference type="ARBA" id="ARBA00012458"/>
    </source>
</evidence>
<dbReference type="InterPro" id="IPR011005">
    <property type="entry name" value="Dihydropteroate_synth-like_sf"/>
</dbReference>
<dbReference type="GO" id="GO:0004156">
    <property type="term" value="F:dihydropteroate synthase activity"/>
    <property type="evidence" value="ECO:0007669"/>
    <property type="project" value="UniProtKB-EC"/>
</dbReference>
<dbReference type="PANTHER" id="PTHR20941:SF1">
    <property type="entry name" value="FOLIC ACID SYNTHESIS PROTEIN FOL1"/>
    <property type="match status" value="1"/>
</dbReference>
<comment type="cofactor">
    <cofactor evidence="2 9">
        <name>Mg(2+)</name>
        <dbReference type="ChEBI" id="CHEBI:18420"/>
    </cofactor>
</comment>
<evidence type="ECO:0000256" key="3">
    <source>
        <dbReference type="ARBA" id="ARBA00004763"/>
    </source>
</evidence>
<comment type="function">
    <text evidence="9">Catalyzes the condensation of para-aminobenzoate (pABA) with 6-hydroxymethyl-7,8-dihydropterin diphosphate (DHPt-PP) to form 7,8-dihydropteroate (H2Pte), the immediate precursor of folate derivatives.</text>
</comment>
<dbReference type="EC" id="2.5.1.15" evidence="4 9"/>
<evidence type="ECO:0000256" key="7">
    <source>
        <dbReference type="ARBA" id="ARBA00022842"/>
    </source>
</evidence>
<dbReference type="PROSITE" id="PS00792">
    <property type="entry name" value="DHPS_1"/>
    <property type="match status" value="1"/>
</dbReference>
<dbReference type="InterPro" id="IPR006390">
    <property type="entry name" value="DHP_synth_dom"/>
</dbReference>
<evidence type="ECO:0000256" key="8">
    <source>
        <dbReference type="ARBA" id="ARBA00022909"/>
    </source>
</evidence>
<dbReference type="InterPro" id="IPR045031">
    <property type="entry name" value="DHP_synth-like"/>
</dbReference>
<proteinExistence type="inferred from homology"/>
<evidence type="ECO:0000313" key="11">
    <source>
        <dbReference type="EMBL" id="MFC4625165.1"/>
    </source>
</evidence>
<dbReference type="RefSeq" id="WP_374829630.1">
    <property type="nucleotide sequence ID" value="NZ_JBHEEZ010000001.1"/>
</dbReference>
<organism evidence="11 12">
    <name type="scientific">Daeguia caeni</name>
    <dbReference type="NCBI Taxonomy" id="439612"/>
    <lineage>
        <taxon>Bacteria</taxon>
        <taxon>Pseudomonadati</taxon>
        <taxon>Pseudomonadota</taxon>
        <taxon>Alphaproteobacteria</taxon>
        <taxon>Hyphomicrobiales</taxon>
        <taxon>Brucellaceae</taxon>
        <taxon>Daeguia</taxon>
    </lineage>
</organism>
<comment type="catalytic activity">
    <reaction evidence="1">
        <text>(7,8-dihydropterin-6-yl)methyl diphosphate + 4-aminobenzoate = 7,8-dihydropteroate + diphosphate</text>
        <dbReference type="Rhea" id="RHEA:19949"/>
        <dbReference type="ChEBI" id="CHEBI:17836"/>
        <dbReference type="ChEBI" id="CHEBI:17839"/>
        <dbReference type="ChEBI" id="CHEBI:33019"/>
        <dbReference type="ChEBI" id="CHEBI:72950"/>
        <dbReference type="EC" id="2.5.1.15"/>
    </reaction>
</comment>
<sequence>MTKLWQLAHGRSLPLGDKAVIMGILNVTPDSFSDGGQYVECDKAMAAAEKMLEEGALIIDVGGESTRPGGAPVDEATEIARVVPVIEALGKRFDCIISIDTYRAATARAAVEAGAHIVNDVWGLQREPAIADIARQSGAGLVIMHTSRERMVEPDVIDDQFVFLNRSLKIAAQAEIDPARIVLDPGFGFGKETADDVALMARLGELQQFGYPILVGTSRKRFVGAITGVNEPLNRDIGTAATSVALRLAGADIFRVHNVAYNREALAVADAILQARRVDNRK</sequence>
<dbReference type="PROSITE" id="PS00793">
    <property type="entry name" value="DHPS_2"/>
    <property type="match status" value="1"/>
</dbReference>
<evidence type="ECO:0000256" key="1">
    <source>
        <dbReference type="ARBA" id="ARBA00000012"/>
    </source>
</evidence>
<evidence type="ECO:0000259" key="10">
    <source>
        <dbReference type="PROSITE" id="PS50972"/>
    </source>
</evidence>
<dbReference type="CDD" id="cd00739">
    <property type="entry name" value="DHPS"/>
    <property type="match status" value="1"/>
</dbReference>
<keyword evidence="5 9" id="KW-0808">Transferase</keyword>
<dbReference type="Gene3D" id="3.20.20.20">
    <property type="entry name" value="Dihydropteroate synthase-like"/>
    <property type="match status" value="1"/>
</dbReference>
<dbReference type="PROSITE" id="PS50972">
    <property type="entry name" value="PTERIN_BINDING"/>
    <property type="match status" value="1"/>
</dbReference>
<comment type="caution">
    <text evidence="11">The sequence shown here is derived from an EMBL/GenBank/DDBJ whole genome shotgun (WGS) entry which is preliminary data.</text>
</comment>
<dbReference type="NCBIfam" id="TIGR01496">
    <property type="entry name" value="DHPS"/>
    <property type="match status" value="1"/>
</dbReference>
<evidence type="ECO:0000256" key="9">
    <source>
        <dbReference type="RuleBase" id="RU361205"/>
    </source>
</evidence>
<dbReference type="SUPFAM" id="SSF51717">
    <property type="entry name" value="Dihydropteroate synthetase-like"/>
    <property type="match status" value="1"/>
</dbReference>
<dbReference type="Proteomes" id="UP001596042">
    <property type="component" value="Unassembled WGS sequence"/>
</dbReference>
<comment type="similarity">
    <text evidence="9">Belongs to the DHPS family.</text>
</comment>
<protein>
    <recommendedName>
        <fullName evidence="4 9">Dihydropteroate synthase</fullName>
        <shortName evidence="9">DHPS</shortName>
        <ecNumber evidence="4 9">2.5.1.15</ecNumber>
    </recommendedName>
    <alternativeName>
        <fullName evidence="9">Dihydropteroate pyrophosphorylase</fullName>
    </alternativeName>
</protein>
<evidence type="ECO:0000256" key="5">
    <source>
        <dbReference type="ARBA" id="ARBA00022679"/>
    </source>
</evidence>
<evidence type="ECO:0000256" key="2">
    <source>
        <dbReference type="ARBA" id="ARBA00001946"/>
    </source>
</evidence>